<accession>A0A934NWX9</accession>
<dbReference type="Proteomes" id="UP000655868">
    <property type="component" value="Unassembled WGS sequence"/>
</dbReference>
<protein>
    <recommendedName>
        <fullName evidence="3">Minor tail protein</fullName>
    </recommendedName>
</protein>
<evidence type="ECO:0000313" key="1">
    <source>
        <dbReference type="EMBL" id="MBJ8342773.1"/>
    </source>
</evidence>
<sequence>MNPSIPIKIIGAGNGEEVIVNGPGARNITLGEGQVQGIYETPVDVEYSRARKQRGATFKGLELPDRQMTLGFNVVGGHGLEWSDEHQFLRSLFTYQLDPWWDEDELARIVAGVKDDIRELHIAMSEEPDFNPDLDPEHQRYGNVFYKLIAAQPLWESPTEVTVWETSGSSGSGLIPCSNPTDQTMYQTLKLTRGIWTAPDVSWVGAPRRRKPGGVYGTRTIPLQPVTSQHGTVEISLDPMKVMFRDAGKSNVTGQVGGNYFFMHPIPPHTPLTMLPISVTGAPAGGARAELHQPRLWGSFVGGY</sequence>
<dbReference type="EMBL" id="JAEMNV010000014">
    <property type="protein sequence ID" value="MBJ8342773.1"/>
    <property type="molecule type" value="Genomic_DNA"/>
</dbReference>
<keyword evidence="2" id="KW-1185">Reference proteome</keyword>
<name>A0A934NWX9_9NOCA</name>
<proteinExistence type="predicted"/>
<dbReference type="AlphaFoldDB" id="A0A934NWX9"/>
<comment type="caution">
    <text evidence="1">The sequence shown here is derived from an EMBL/GenBank/DDBJ whole genome shotgun (WGS) entry which is preliminary data.</text>
</comment>
<evidence type="ECO:0000313" key="2">
    <source>
        <dbReference type="Proteomes" id="UP000655868"/>
    </source>
</evidence>
<organism evidence="1 2">
    <name type="scientific">Antrihabitans stalagmiti</name>
    <dbReference type="NCBI Taxonomy" id="2799499"/>
    <lineage>
        <taxon>Bacteria</taxon>
        <taxon>Bacillati</taxon>
        <taxon>Actinomycetota</taxon>
        <taxon>Actinomycetes</taxon>
        <taxon>Mycobacteriales</taxon>
        <taxon>Nocardiaceae</taxon>
        <taxon>Antrihabitans</taxon>
    </lineage>
</organism>
<dbReference type="RefSeq" id="WP_199708476.1">
    <property type="nucleotide sequence ID" value="NZ_JAEMNV010000014.1"/>
</dbReference>
<reference evidence="1" key="1">
    <citation type="submission" date="2020-12" db="EMBL/GenBank/DDBJ databases">
        <title>Antrihabitans popcorni sp. nov. and Antrihabitans auranticaus sp. nov., isolated from a larva cave.</title>
        <authorList>
            <person name="Lee S.D."/>
            <person name="Kim I.S."/>
        </authorList>
    </citation>
    <scope>NUCLEOTIDE SEQUENCE</scope>
    <source>
        <strain evidence="1">YC3-6</strain>
    </source>
</reference>
<gene>
    <name evidence="1" type="ORF">JGU71_28175</name>
</gene>
<evidence type="ECO:0008006" key="3">
    <source>
        <dbReference type="Google" id="ProtNLM"/>
    </source>
</evidence>